<reference evidence="2 3" key="1">
    <citation type="journal article" date="2015" name="Nature">
        <title>rRNA introns, odd ribosomes, and small enigmatic genomes across a large radiation of phyla.</title>
        <authorList>
            <person name="Brown C.T."/>
            <person name="Hug L.A."/>
            <person name="Thomas B.C."/>
            <person name="Sharon I."/>
            <person name="Castelle C.J."/>
            <person name="Singh A."/>
            <person name="Wilkins M.J."/>
            <person name="Williams K.H."/>
            <person name="Banfield J.F."/>
        </authorList>
    </citation>
    <scope>NUCLEOTIDE SEQUENCE [LARGE SCALE GENOMIC DNA]</scope>
</reference>
<dbReference type="Proteomes" id="UP000034471">
    <property type="component" value="Unassembled WGS sequence"/>
</dbReference>
<dbReference type="STRING" id="1618481.US54_C0063G0003"/>
<feature type="domain" description="DUF4325" evidence="1">
    <location>
        <begin position="28"/>
        <end position="73"/>
    </location>
</feature>
<dbReference type="InterPro" id="IPR025474">
    <property type="entry name" value="DUF4325"/>
</dbReference>
<evidence type="ECO:0000259" key="1">
    <source>
        <dbReference type="Pfam" id="PF14213"/>
    </source>
</evidence>
<sequence>MRIELKKFGTTLVSRPAGKEAWLAFQPVLKGILQDEKIIVDFDGIVVLTPSWADEFLTPLENNFKGKVKLVNIYNPSVEATLSILDQPPHTHHASRSDNKLSILRTLKCTSQDCQ</sequence>
<gene>
    <name evidence="2" type="ORF">US54_C0063G0003</name>
</gene>
<evidence type="ECO:0000313" key="3">
    <source>
        <dbReference type="Proteomes" id="UP000034471"/>
    </source>
</evidence>
<comment type="caution">
    <text evidence="2">The sequence shown here is derived from an EMBL/GenBank/DDBJ whole genome shotgun (WGS) entry which is preliminary data.</text>
</comment>
<dbReference type="Pfam" id="PF14213">
    <property type="entry name" value="DUF4325"/>
    <property type="match status" value="1"/>
</dbReference>
<proteinExistence type="predicted"/>
<dbReference type="AlphaFoldDB" id="A0A0G0HDD4"/>
<accession>A0A0G0HDD4</accession>
<name>A0A0G0HDD4_9BACT</name>
<dbReference type="EMBL" id="LBTJ01000063">
    <property type="protein sequence ID" value="KKQ36570.1"/>
    <property type="molecule type" value="Genomic_DNA"/>
</dbReference>
<evidence type="ECO:0000313" key="2">
    <source>
        <dbReference type="EMBL" id="KKQ36570.1"/>
    </source>
</evidence>
<organism evidence="2 3">
    <name type="scientific">Candidatus Roizmanbacteria bacterium GW2011_GWA2_37_7</name>
    <dbReference type="NCBI Taxonomy" id="1618481"/>
    <lineage>
        <taxon>Bacteria</taxon>
        <taxon>Candidatus Roizmaniibacteriota</taxon>
    </lineage>
</organism>
<protein>
    <recommendedName>
        <fullName evidence="1">DUF4325 domain-containing protein</fullName>
    </recommendedName>
</protein>